<protein>
    <submittedName>
        <fullName evidence="1">DUF4123 domain-containing protein</fullName>
    </submittedName>
</protein>
<comment type="caution">
    <text evidence="1">The sequence shown here is derived from an EMBL/GenBank/DDBJ whole genome shotgun (WGS) entry which is preliminary data.</text>
</comment>
<dbReference type="Proteomes" id="UP001141992">
    <property type="component" value="Unassembled WGS sequence"/>
</dbReference>
<dbReference type="AlphaFoldDB" id="A0A9X3L2F4"/>
<reference evidence="1" key="1">
    <citation type="submission" date="2022-12" db="EMBL/GenBank/DDBJ databases">
        <authorList>
            <person name="Voronina O.L."/>
            <person name="Kunda M.S."/>
            <person name="Ryzhova N."/>
            <person name="Aksenova E.I."/>
        </authorList>
    </citation>
    <scope>NUCLEOTIDE SEQUENCE</scope>
    <source>
        <strain evidence="1">SCCH136:Ach223948</strain>
    </source>
</reference>
<accession>A0A9X3L2F4</accession>
<evidence type="ECO:0000313" key="1">
    <source>
        <dbReference type="EMBL" id="MCZ8404469.1"/>
    </source>
</evidence>
<sequence>MGGVSHTDTFASGVALAETLQQLALSMGEARCHLLIDPLLRDPVEDEDWQGLGEALAARATAIRLAHPDIDPRVWPRLITLDLTRPRDADISRTAAEMAIRDWHSESLAQGRGRRIGGWIFGVTDVIAMARHLGRSLLQESPGGGRRLFRLHDPAVIDLVWRMASHGQKADLLGPANLWVNIDRWGRLARYASEATRSGATVQLDAEQWRLAALLGAVNRAWRVVAERPDAVSEEALGQVVACVRRGVEAGLRDARDWEAMAVRALTVHPEFDCHPDVAALLAERPDDVGFARLVMDFTEADWRRIAREAPLRRASPI</sequence>
<dbReference type="EMBL" id="JAPZVI010000025">
    <property type="protein sequence ID" value="MCZ8404469.1"/>
    <property type="molecule type" value="Genomic_DNA"/>
</dbReference>
<name>A0A9X3L2F4_ALCXX</name>
<proteinExistence type="predicted"/>
<evidence type="ECO:0000313" key="2">
    <source>
        <dbReference type="Proteomes" id="UP001141992"/>
    </source>
</evidence>
<organism evidence="1 2">
    <name type="scientific">Alcaligenes xylosoxydans xylosoxydans</name>
    <name type="common">Achromobacter xylosoxidans</name>
    <dbReference type="NCBI Taxonomy" id="85698"/>
    <lineage>
        <taxon>Bacteria</taxon>
        <taxon>Pseudomonadati</taxon>
        <taxon>Pseudomonadota</taxon>
        <taxon>Betaproteobacteria</taxon>
        <taxon>Burkholderiales</taxon>
        <taxon>Alcaligenaceae</taxon>
        <taxon>Achromobacter</taxon>
    </lineage>
</organism>
<dbReference type="RefSeq" id="WP_054438208.1">
    <property type="nucleotide sequence ID" value="NZ_CYTI01000004.1"/>
</dbReference>
<gene>
    <name evidence="1" type="ORF">O9570_23625</name>
</gene>